<reference evidence="1" key="1">
    <citation type="submission" date="2020-03" db="EMBL/GenBank/DDBJ databases">
        <title>The deep terrestrial virosphere.</title>
        <authorList>
            <person name="Holmfeldt K."/>
            <person name="Nilsson E."/>
            <person name="Simone D."/>
            <person name="Lopez-Fernandez M."/>
            <person name="Wu X."/>
            <person name="de Brujin I."/>
            <person name="Lundin D."/>
            <person name="Andersson A."/>
            <person name="Bertilsson S."/>
            <person name="Dopson M."/>
        </authorList>
    </citation>
    <scope>NUCLEOTIDE SEQUENCE</scope>
    <source>
        <strain evidence="2">MM415A00629</strain>
        <strain evidence="1">MM415B00433</strain>
    </source>
</reference>
<evidence type="ECO:0000313" key="1">
    <source>
        <dbReference type="EMBL" id="QJA65110.1"/>
    </source>
</evidence>
<sequence>MREEGLRTFYERKSLYKHLSDLHSVAIKFINDGNQTLDAQLFELNSKVQAGDTTDGNEGVVFQSSINGYQLPTNTCYSLWANTDYLIVGTQLGVWIFDRATNTGTTIDTSTTVTGDALPDNVCLHVFYDEYRYNLWVGTNGGGLWRYNFVTGIGELFNASGGAGAGDQLTNNVCWGLTVDLINNVVFVATGGGVWQYNVTTDTGKSFTPSGGAGSGDQVPVTTCNGVSVDYVNTYLWVSTIGGVWRYDRVGDNGKTYNASGGAGAGSQLPNNWATKLTHVLANNTLYVGTLSGIWIYDVTLDTGSVINTSTVVIGNALPSNATVTVELDVTNGIMWVGTQSGLWKYIIATNTGKVYNTTGGAGSGDQLPNNYTSELTLDTNGIVNVCTLGGGLWLYDWGADTASLIQAIVPTDQSIPSNLVFGAVVDEILNRLYCATFNGVWFYYLSTGGGKVFTSSGGAGAGSQLPDNVCANIFLDTVNNIIYVATFGGIWIYNISTDTGSVIDTSTVVTGDSLPSDIVYSCYFDSTLGKLYVGTGAGFWIYTVATNTGKLFNTVGGVGTGDQLPNNSAVYVNKTLGLDKVWICTQGGGLWRYDETLDTGQTFNTLGGAGSGSQLPSDICWELVFSGNNLYVANYGGIWIYDTVLDSGSIINASTTVTLGSQLPSNDVNTIRYDVDNDIIFVGTQNDGVWQYEITPDRGTIYNSTGGQTAGQGVPSDNIQHIYLDSTNNNLWACTLGGGMWQYVLNNEGLIGSSFIRLETSTAEYILQTLDMNQSTIVIYHIKVEINNVAVLSHLIRYILSTPFGRIDKRTIRLSDYVDSYSAKINNVIDLHIDDGMLLDKSHLFEYPIESGEQVIMTIYYKYLYEAVVR</sequence>
<dbReference type="EMBL" id="MT141532">
    <property type="protein sequence ID" value="QJA65110.1"/>
    <property type="molecule type" value="Genomic_DNA"/>
</dbReference>
<evidence type="ECO:0000313" key="2">
    <source>
        <dbReference type="EMBL" id="QJA80875.1"/>
    </source>
</evidence>
<dbReference type="InterPro" id="IPR011047">
    <property type="entry name" value="Quinoprotein_ADH-like_sf"/>
</dbReference>
<gene>
    <name evidence="2" type="ORF">MM415A00629_0014</name>
    <name evidence="1" type="ORF">MM415B00433_0018</name>
</gene>
<name>A0A6M3J5I8_9ZZZZ</name>
<dbReference type="SUPFAM" id="SSF50998">
    <property type="entry name" value="Quinoprotein alcohol dehydrogenase-like"/>
    <property type="match status" value="1"/>
</dbReference>
<dbReference type="EMBL" id="MT142439">
    <property type="protein sequence ID" value="QJA80875.1"/>
    <property type="molecule type" value="Genomic_DNA"/>
</dbReference>
<organism evidence="1">
    <name type="scientific">viral metagenome</name>
    <dbReference type="NCBI Taxonomy" id="1070528"/>
    <lineage>
        <taxon>unclassified sequences</taxon>
        <taxon>metagenomes</taxon>
        <taxon>organismal metagenomes</taxon>
    </lineage>
</organism>
<protein>
    <submittedName>
        <fullName evidence="1">Putative two component regulator propeller</fullName>
    </submittedName>
</protein>
<dbReference type="Gene3D" id="2.130.10.10">
    <property type="entry name" value="YVTN repeat-like/Quinoprotein amine dehydrogenase"/>
    <property type="match status" value="3"/>
</dbReference>
<dbReference type="InterPro" id="IPR015943">
    <property type="entry name" value="WD40/YVTN_repeat-like_dom_sf"/>
</dbReference>
<accession>A0A6M3J5I8</accession>
<dbReference type="AlphaFoldDB" id="A0A6M3J5I8"/>
<dbReference type="SUPFAM" id="SSF63829">
    <property type="entry name" value="Calcium-dependent phosphotriesterase"/>
    <property type="match status" value="1"/>
</dbReference>
<proteinExistence type="predicted"/>